<evidence type="ECO:0000259" key="8">
    <source>
        <dbReference type="Pfam" id="PF01490"/>
    </source>
</evidence>
<proteinExistence type="predicted"/>
<dbReference type="Pfam" id="PF01490">
    <property type="entry name" value="Aa_trans"/>
    <property type="match status" value="1"/>
</dbReference>
<gene>
    <name evidence="9" type="ORF">Dsin_017728</name>
</gene>
<keyword evidence="3 7" id="KW-0812">Transmembrane</keyword>
<comment type="caution">
    <text evidence="9">The sequence shown here is derived from an EMBL/GenBank/DDBJ whole genome shotgun (WGS) entry which is preliminary data.</text>
</comment>
<evidence type="ECO:0000256" key="7">
    <source>
        <dbReference type="SAM" id="Phobius"/>
    </source>
</evidence>
<feature type="domain" description="Amino acid transporter transmembrane" evidence="8">
    <location>
        <begin position="6"/>
        <end position="71"/>
    </location>
</feature>
<keyword evidence="5 7" id="KW-1133">Transmembrane helix</keyword>
<dbReference type="AlphaFoldDB" id="A0AAE0E700"/>
<feature type="transmembrane region" description="Helical" evidence="7">
    <location>
        <begin position="12"/>
        <end position="34"/>
    </location>
</feature>
<dbReference type="PANTHER" id="PTHR48017">
    <property type="entry name" value="OS05G0424000 PROTEIN-RELATED"/>
    <property type="match status" value="1"/>
</dbReference>
<keyword evidence="2" id="KW-0813">Transport</keyword>
<evidence type="ECO:0000313" key="9">
    <source>
        <dbReference type="EMBL" id="KAK3213022.1"/>
    </source>
</evidence>
<name>A0AAE0E700_9ROSI</name>
<organism evidence="9 10">
    <name type="scientific">Dipteronia sinensis</name>
    <dbReference type="NCBI Taxonomy" id="43782"/>
    <lineage>
        <taxon>Eukaryota</taxon>
        <taxon>Viridiplantae</taxon>
        <taxon>Streptophyta</taxon>
        <taxon>Embryophyta</taxon>
        <taxon>Tracheophyta</taxon>
        <taxon>Spermatophyta</taxon>
        <taxon>Magnoliopsida</taxon>
        <taxon>eudicotyledons</taxon>
        <taxon>Gunneridae</taxon>
        <taxon>Pentapetalae</taxon>
        <taxon>rosids</taxon>
        <taxon>malvids</taxon>
        <taxon>Sapindales</taxon>
        <taxon>Sapindaceae</taxon>
        <taxon>Hippocastanoideae</taxon>
        <taxon>Acereae</taxon>
        <taxon>Dipteronia</taxon>
    </lineage>
</organism>
<evidence type="ECO:0000256" key="6">
    <source>
        <dbReference type="ARBA" id="ARBA00023136"/>
    </source>
</evidence>
<evidence type="ECO:0000256" key="4">
    <source>
        <dbReference type="ARBA" id="ARBA00022970"/>
    </source>
</evidence>
<dbReference type="Proteomes" id="UP001281410">
    <property type="component" value="Unassembled WGS sequence"/>
</dbReference>
<keyword evidence="10" id="KW-1185">Reference proteome</keyword>
<keyword evidence="6 7" id="KW-0472">Membrane</keyword>
<comment type="subcellular location">
    <subcellularLocation>
        <location evidence="1">Membrane</location>
    </subcellularLocation>
</comment>
<sequence length="177" mass="19350">MSAAKRTGTVWTASAHLLTAIVGSGVLSLAWGIALDHWCGSALYTSGLLADCYRTPITGKRNHTYKNTVKTFLEIFLSQISNFDKLSWLSTVEAIVSFGYAGIGMGLSFAKIISGKGEKANLTGYEIGVDLTATEKTWRMFRKIGDMPYAIAFSVIRIEFNEFNVVNILGHIEIIST</sequence>
<dbReference type="GO" id="GO:0016020">
    <property type="term" value="C:membrane"/>
    <property type="evidence" value="ECO:0007669"/>
    <property type="project" value="UniProtKB-SubCell"/>
</dbReference>
<feature type="transmembrane region" description="Helical" evidence="7">
    <location>
        <begin position="86"/>
        <end position="110"/>
    </location>
</feature>
<dbReference type="GO" id="GO:0006865">
    <property type="term" value="P:amino acid transport"/>
    <property type="evidence" value="ECO:0007669"/>
    <property type="project" value="UniProtKB-KW"/>
</dbReference>
<dbReference type="EMBL" id="JANJYJ010000005">
    <property type="protein sequence ID" value="KAK3213022.1"/>
    <property type="molecule type" value="Genomic_DNA"/>
</dbReference>
<reference evidence="9" key="1">
    <citation type="journal article" date="2023" name="Plant J.">
        <title>Genome sequences and population genomics provide insights into the demographic history, inbreeding, and mutation load of two 'living fossil' tree species of Dipteronia.</title>
        <authorList>
            <person name="Feng Y."/>
            <person name="Comes H.P."/>
            <person name="Chen J."/>
            <person name="Zhu S."/>
            <person name="Lu R."/>
            <person name="Zhang X."/>
            <person name="Li P."/>
            <person name="Qiu J."/>
            <person name="Olsen K.M."/>
            <person name="Qiu Y."/>
        </authorList>
    </citation>
    <scope>NUCLEOTIDE SEQUENCE</scope>
    <source>
        <strain evidence="9">NBL</strain>
    </source>
</reference>
<evidence type="ECO:0000313" key="10">
    <source>
        <dbReference type="Proteomes" id="UP001281410"/>
    </source>
</evidence>
<evidence type="ECO:0000256" key="2">
    <source>
        <dbReference type="ARBA" id="ARBA00022448"/>
    </source>
</evidence>
<keyword evidence="4" id="KW-0029">Amino-acid transport</keyword>
<dbReference type="InterPro" id="IPR013057">
    <property type="entry name" value="AA_transpt_TM"/>
</dbReference>
<evidence type="ECO:0000256" key="1">
    <source>
        <dbReference type="ARBA" id="ARBA00004370"/>
    </source>
</evidence>
<evidence type="ECO:0000256" key="3">
    <source>
        <dbReference type="ARBA" id="ARBA00022692"/>
    </source>
</evidence>
<evidence type="ECO:0000256" key="5">
    <source>
        <dbReference type="ARBA" id="ARBA00022989"/>
    </source>
</evidence>
<protein>
    <recommendedName>
        <fullName evidence="8">Amino acid transporter transmembrane domain-containing protein</fullName>
    </recommendedName>
</protein>
<accession>A0AAE0E700</accession>